<dbReference type="PROSITE" id="PS51257">
    <property type="entry name" value="PROKAR_LIPOPROTEIN"/>
    <property type="match status" value="1"/>
</dbReference>
<dbReference type="Proteomes" id="UP000559809">
    <property type="component" value="Unassembled WGS sequence"/>
</dbReference>
<dbReference type="EMBL" id="JACCEM010000001">
    <property type="protein sequence ID" value="NYT48152.1"/>
    <property type="molecule type" value="Genomic_DNA"/>
</dbReference>
<comment type="similarity">
    <text evidence="1">Belongs to the UPF0065 (bug) family.</text>
</comment>
<dbReference type="AlphaFoldDB" id="A0A853FWU6"/>
<evidence type="ECO:0000313" key="4">
    <source>
        <dbReference type="Proteomes" id="UP000559809"/>
    </source>
</evidence>
<dbReference type="InterPro" id="IPR005064">
    <property type="entry name" value="BUG"/>
</dbReference>
<evidence type="ECO:0000256" key="2">
    <source>
        <dbReference type="SAM" id="SignalP"/>
    </source>
</evidence>
<dbReference type="PANTHER" id="PTHR42928">
    <property type="entry name" value="TRICARBOXYLATE-BINDING PROTEIN"/>
    <property type="match status" value="1"/>
</dbReference>
<keyword evidence="2" id="KW-0732">Signal</keyword>
<protein>
    <submittedName>
        <fullName evidence="3">Tripartite tricarboxylate transporter substrate binding protein</fullName>
    </submittedName>
</protein>
<feature type="signal peptide" evidence="2">
    <location>
        <begin position="1"/>
        <end position="24"/>
    </location>
</feature>
<proteinExistence type="inferred from homology"/>
<keyword evidence="4" id="KW-1185">Reference proteome</keyword>
<dbReference type="RefSeq" id="WP_180153444.1">
    <property type="nucleotide sequence ID" value="NZ_JACCEM010000001.1"/>
</dbReference>
<dbReference type="SUPFAM" id="SSF53850">
    <property type="entry name" value="Periplasmic binding protein-like II"/>
    <property type="match status" value="1"/>
</dbReference>
<reference evidence="3 4" key="1">
    <citation type="submission" date="2020-07" db="EMBL/GenBank/DDBJ databases">
        <title>Taxonomic revisions and descriptions of new bacterial species based on genomic comparisons in the high-G+C-content subgroup of the family Alcaligenaceae.</title>
        <authorList>
            <person name="Szabo A."/>
            <person name="Felfoldi T."/>
        </authorList>
    </citation>
    <scope>NUCLEOTIDE SEQUENCE [LARGE SCALE GENOMIC DNA]</scope>
    <source>
        <strain evidence="3 4">LMG 24012</strain>
    </source>
</reference>
<feature type="chain" id="PRO_5032825917" evidence="2">
    <location>
        <begin position="25"/>
        <end position="326"/>
    </location>
</feature>
<evidence type="ECO:0000256" key="1">
    <source>
        <dbReference type="ARBA" id="ARBA00006987"/>
    </source>
</evidence>
<sequence length="326" mass="34053">MLKSKLILGSACVALACLALPAAGQSNGQISLVVPYPAGGGSDFIARTIAPALSKALDRIIIIENLSGAGGAVGSNRVLQRPADGRTLLLGSPNEVILAPAVNPALEYKPDAFRLVGPATQTSQVLVGRPNLEAADVRALIARSKAPNTDAVSYGSVGIGSLYHVTGAVLAAETGGNMFHVPYRGAAPLVQDLMGGQVDVSFLPLAGNVLGLIREKKLKAYGVAQAERNPLAPEIPTLGEVAPELKSFQYPTWAGLLVRAETPDDEVRKLQAALKQALSDPQVRSAIEASGSAVAEPLSLEQAKDQYRRETEQFLKIVADRAISVN</sequence>
<comment type="caution">
    <text evidence="3">The sequence shown here is derived from an EMBL/GenBank/DDBJ whole genome shotgun (WGS) entry which is preliminary data.</text>
</comment>
<gene>
    <name evidence="3" type="ORF">H0A72_02405</name>
</gene>
<dbReference type="InterPro" id="IPR042100">
    <property type="entry name" value="Bug_dom1"/>
</dbReference>
<evidence type="ECO:0000313" key="3">
    <source>
        <dbReference type="EMBL" id="NYT48152.1"/>
    </source>
</evidence>
<dbReference type="CDD" id="cd07012">
    <property type="entry name" value="PBP2_Bug_TTT"/>
    <property type="match status" value="1"/>
</dbReference>
<dbReference type="Gene3D" id="3.40.190.10">
    <property type="entry name" value="Periplasmic binding protein-like II"/>
    <property type="match status" value="1"/>
</dbReference>
<name>A0A853FWU6_9BURK</name>
<dbReference type="Pfam" id="PF03401">
    <property type="entry name" value="TctC"/>
    <property type="match status" value="1"/>
</dbReference>
<dbReference type="PIRSF" id="PIRSF017082">
    <property type="entry name" value="YflP"/>
    <property type="match status" value="1"/>
</dbReference>
<accession>A0A853FWU6</accession>
<organism evidence="3 4">
    <name type="scientific">Parapusillimonas granuli</name>
    <dbReference type="NCBI Taxonomy" id="380911"/>
    <lineage>
        <taxon>Bacteria</taxon>
        <taxon>Pseudomonadati</taxon>
        <taxon>Pseudomonadota</taxon>
        <taxon>Betaproteobacteria</taxon>
        <taxon>Burkholderiales</taxon>
        <taxon>Alcaligenaceae</taxon>
        <taxon>Parapusillimonas</taxon>
    </lineage>
</organism>
<dbReference type="PANTHER" id="PTHR42928:SF5">
    <property type="entry name" value="BLR1237 PROTEIN"/>
    <property type="match status" value="1"/>
</dbReference>
<dbReference type="Gene3D" id="3.40.190.150">
    <property type="entry name" value="Bordetella uptake gene, domain 1"/>
    <property type="match status" value="1"/>
</dbReference>